<evidence type="ECO:0000256" key="1">
    <source>
        <dbReference type="SAM" id="MobiDB-lite"/>
    </source>
</evidence>
<reference evidence="2 3" key="1">
    <citation type="submission" date="2017-06" db="EMBL/GenBank/DDBJ databases">
        <title>A platform for efficient transgenesis in Macrostomum lignano, a flatworm model organism for stem cell research.</title>
        <authorList>
            <person name="Berezikov E."/>
        </authorList>
    </citation>
    <scope>NUCLEOTIDE SEQUENCE [LARGE SCALE GENOMIC DNA]</scope>
    <source>
        <strain evidence="2">DV1</strain>
        <tissue evidence="2">Whole organism</tissue>
    </source>
</reference>
<name>A0A267EWZ4_9PLAT</name>
<dbReference type="OrthoDB" id="78358at2759"/>
<dbReference type="EMBL" id="NIVC01001671">
    <property type="protein sequence ID" value="PAA65252.1"/>
    <property type="molecule type" value="Genomic_DNA"/>
</dbReference>
<accession>A0A267EWZ4</accession>
<gene>
    <name evidence="2" type="ORF">BOX15_Mlig001497g1</name>
</gene>
<sequence>MDDLNFFGGVLHAVYAPEFESAEECRLKLKHRCRQVRSGLAMKVTAMATADGSVDQESNIEDAAAPPPPPPPRRRHRHHSISHRPVLQHQHHQLCQLTQQFYKPNWQCQLNYTLQYQALLLLLLDLLVAAIINGRQVLWILRRENLQVPLLVLPGCRLRNIFGKLRVLRDRAQLYPPLAVQISRKLL</sequence>
<dbReference type="AlphaFoldDB" id="A0A267EWZ4"/>
<dbReference type="Proteomes" id="UP000215902">
    <property type="component" value="Unassembled WGS sequence"/>
</dbReference>
<feature type="region of interest" description="Disordered" evidence="1">
    <location>
        <begin position="55"/>
        <end position="80"/>
    </location>
</feature>
<evidence type="ECO:0000313" key="2">
    <source>
        <dbReference type="EMBL" id="PAA65252.1"/>
    </source>
</evidence>
<comment type="caution">
    <text evidence="2">The sequence shown here is derived from an EMBL/GenBank/DDBJ whole genome shotgun (WGS) entry which is preliminary data.</text>
</comment>
<proteinExistence type="predicted"/>
<protein>
    <submittedName>
        <fullName evidence="2">Uncharacterized protein</fullName>
    </submittedName>
</protein>
<keyword evidence="3" id="KW-1185">Reference proteome</keyword>
<organism evidence="2 3">
    <name type="scientific">Macrostomum lignano</name>
    <dbReference type="NCBI Taxonomy" id="282301"/>
    <lineage>
        <taxon>Eukaryota</taxon>
        <taxon>Metazoa</taxon>
        <taxon>Spiralia</taxon>
        <taxon>Lophotrochozoa</taxon>
        <taxon>Platyhelminthes</taxon>
        <taxon>Rhabditophora</taxon>
        <taxon>Macrostomorpha</taxon>
        <taxon>Macrostomida</taxon>
        <taxon>Macrostomidae</taxon>
        <taxon>Macrostomum</taxon>
    </lineage>
</organism>
<evidence type="ECO:0000313" key="3">
    <source>
        <dbReference type="Proteomes" id="UP000215902"/>
    </source>
</evidence>